<dbReference type="RefSeq" id="XP_005831149.1">
    <property type="nucleotide sequence ID" value="XM_005831092.1"/>
</dbReference>
<accession>L1J7U1</accession>
<dbReference type="GO" id="GO:0004045">
    <property type="term" value="F:peptidyl-tRNA hydrolase activity"/>
    <property type="evidence" value="ECO:0007669"/>
    <property type="project" value="UniProtKB-EC"/>
</dbReference>
<feature type="non-terminal residue" evidence="4">
    <location>
        <position position="1"/>
    </location>
</feature>
<evidence type="ECO:0000256" key="2">
    <source>
        <dbReference type="ARBA" id="ARBA00022801"/>
    </source>
</evidence>
<dbReference type="OMA" id="QQNIDHM"/>
<dbReference type="InterPro" id="IPR002833">
    <property type="entry name" value="PTH2"/>
</dbReference>
<keyword evidence="2" id="KW-0378">Hydrolase</keyword>
<dbReference type="AlphaFoldDB" id="L1J7U1"/>
<dbReference type="InterPro" id="IPR042237">
    <property type="entry name" value="PTRHD1"/>
</dbReference>
<evidence type="ECO:0000313" key="4">
    <source>
        <dbReference type="EMBL" id="EKX44169.1"/>
    </source>
</evidence>
<reference evidence="4 6" key="1">
    <citation type="journal article" date="2012" name="Nature">
        <title>Algal genomes reveal evolutionary mosaicism and the fate of nucleomorphs.</title>
        <authorList>
            <consortium name="DOE Joint Genome Institute"/>
            <person name="Curtis B.A."/>
            <person name="Tanifuji G."/>
            <person name="Burki F."/>
            <person name="Gruber A."/>
            <person name="Irimia M."/>
            <person name="Maruyama S."/>
            <person name="Arias M.C."/>
            <person name="Ball S.G."/>
            <person name="Gile G.H."/>
            <person name="Hirakawa Y."/>
            <person name="Hopkins J.F."/>
            <person name="Kuo A."/>
            <person name="Rensing S.A."/>
            <person name="Schmutz J."/>
            <person name="Symeonidi A."/>
            <person name="Elias M."/>
            <person name="Eveleigh R.J."/>
            <person name="Herman E.K."/>
            <person name="Klute M.J."/>
            <person name="Nakayama T."/>
            <person name="Obornik M."/>
            <person name="Reyes-Prieto A."/>
            <person name="Armbrust E.V."/>
            <person name="Aves S.J."/>
            <person name="Beiko R.G."/>
            <person name="Coutinho P."/>
            <person name="Dacks J.B."/>
            <person name="Durnford D.G."/>
            <person name="Fast N.M."/>
            <person name="Green B.R."/>
            <person name="Grisdale C.J."/>
            <person name="Hempel F."/>
            <person name="Henrissat B."/>
            <person name="Hoppner M.P."/>
            <person name="Ishida K."/>
            <person name="Kim E."/>
            <person name="Koreny L."/>
            <person name="Kroth P.G."/>
            <person name="Liu Y."/>
            <person name="Malik S.B."/>
            <person name="Maier U.G."/>
            <person name="McRose D."/>
            <person name="Mock T."/>
            <person name="Neilson J.A."/>
            <person name="Onodera N.T."/>
            <person name="Poole A.M."/>
            <person name="Pritham E.J."/>
            <person name="Richards T.A."/>
            <person name="Rocap G."/>
            <person name="Roy S.W."/>
            <person name="Sarai C."/>
            <person name="Schaack S."/>
            <person name="Shirato S."/>
            <person name="Slamovits C.H."/>
            <person name="Spencer D.F."/>
            <person name="Suzuki S."/>
            <person name="Worden A.Z."/>
            <person name="Zauner S."/>
            <person name="Barry K."/>
            <person name="Bell C."/>
            <person name="Bharti A.K."/>
            <person name="Crow J.A."/>
            <person name="Grimwood J."/>
            <person name="Kramer R."/>
            <person name="Lindquist E."/>
            <person name="Lucas S."/>
            <person name="Salamov A."/>
            <person name="McFadden G.I."/>
            <person name="Lane C.E."/>
            <person name="Keeling P.J."/>
            <person name="Gray M.W."/>
            <person name="Grigoriev I.V."/>
            <person name="Archibald J.M."/>
        </authorList>
    </citation>
    <scope>NUCLEOTIDE SEQUENCE</scope>
    <source>
        <strain evidence="4 6">CCMP2712</strain>
    </source>
</reference>
<dbReference type="EnsemblProtists" id="EKX44169">
    <property type="protein sequence ID" value="EKX44169"/>
    <property type="gene ID" value="GUITHDRAFT_39604"/>
</dbReference>
<dbReference type="STRING" id="905079.L1J7U1"/>
<comment type="catalytic activity">
    <reaction evidence="3">
        <text>an N-acyl-L-alpha-aminoacyl-tRNA + H2O = an N-acyl-L-amino acid + a tRNA + H(+)</text>
        <dbReference type="Rhea" id="RHEA:54448"/>
        <dbReference type="Rhea" id="RHEA-COMP:10123"/>
        <dbReference type="Rhea" id="RHEA-COMP:13883"/>
        <dbReference type="ChEBI" id="CHEBI:15377"/>
        <dbReference type="ChEBI" id="CHEBI:15378"/>
        <dbReference type="ChEBI" id="CHEBI:59874"/>
        <dbReference type="ChEBI" id="CHEBI:78442"/>
        <dbReference type="ChEBI" id="CHEBI:138191"/>
        <dbReference type="EC" id="3.1.1.29"/>
    </reaction>
</comment>
<dbReference type="EC" id="3.1.1.29" evidence="1"/>
<dbReference type="eggNOG" id="KOG3305">
    <property type="taxonomic scope" value="Eukaryota"/>
</dbReference>
<name>L1J7U1_GUITC</name>
<evidence type="ECO:0000313" key="5">
    <source>
        <dbReference type="EnsemblProtists" id="EKX44169"/>
    </source>
</evidence>
<evidence type="ECO:0000313" key="6">
    <source>
        <dbReference type="Proteomes" id="UP000011087"/>
    </source>
</evidence>
<feature type="non-terminal residue" evidence="4">
    <location>
        <position position="117"/>
    </location>
</feature>
<dbReference type="OrthoDB" id="201213at2759"/>
<protein>
    <recommendedName>
        <fullName evidence="1">peptidyl-tRNA hydrolase</fullName>
        <ecNumber evidence="1">3.1.1.29</ecNumber>
    </recommendedName>
</protein>
<dbReference type="PaxDb" id="55529-EKX44169"/>
<keyword evidence="6" id="KW-1185">Reference proteome</keyword>
<reference evidence="6" key="2">
    <citation type="submission" date="2012-11" db="EMBL/GenBank/DDBJ databases">
        <authorList>
            <person name="Kuo A."/>
            <person name="Curtis B.A."/>
            <person name="Tanifuji G."/>
            <person name="Burki F."/>
            <person name="Gruber A."/>
            <person name="Irimia M."/>
            <person name="Maruyama S."/>
            <person name="Arias M.C."/>
            <person name="Ball S.G."/>
            <person name="Gile G.H."/>
            <person name="Hirakawa Y."/>
            <person name="Hopkins J.F."/>
            <person name="Rensing S.A."/>
            <person name="Schmutz J."/>
            <person name="Symeonidi A."/>
            <person name="Elias M."/>
            <person name="Eveleigh R.J."/>
            <person name="Herman E.K."/>
            <person name="Klute M.J."/>
            <person name="Nakayama T."/>
            <person name="Obornik M."/>
            <person name="Reyes-Prieto A."/>
            <person name="Armbrust E.V."/>
            <person name="Aves S.J."/>
            <person name="Beiko R.G."/>
            <person name="Coutinho P."/>
            <person name="Dacks J.B."/>
            <person name="Durnford D.G."/>
            <person name="Fast N.M."/>
            <person name="Green B.R."/>
            <person name="Grisdale C."/>
            <person name="Hempe F."/>
            <person name="Henrissat B."/>
            <person name="Hoppner M.P."/>
            <person name="Ishida K.-I."/>
            <person name="Kim E."/>
            <person name="Koreny L."/>
            <person name="Kroth P.G."/>
            <person name="Liu Y."/>
            <person name="Malik S.-B."/>
            <person name="Maier U.G."/>
            <person name="McRose D."/>
            <person name="Mock T."/>
            <person name="Neilson J.A."/>
            <person name="Onodera N.T."/>
            <person name="Poole A.M."/>
            <person name="Pritham E.J."/>
            <person name="Richards T.A."/>
            <person name="Rocap G."/>
            <person name="Roy S.W."/>
            <person name="Sarai C."/>
            <person name="Schaack S."/>
            <person name="Shirato S."/>
            <person name="Slamovits C.H."/>
            <person name="Spencer D.F."/>
            <person name="Suzuki S."/>
            <person name="Worden A.Z."/>
            <person name="Zauner S."/>
            <person name="Barry K."/>
            <person name="Bell C."/>
            <person name="Bharti A.K."/>
            <person name="Crow J.A."/>
            <person name="Grimwood J."/>
            <person name="Kramer R."/>
            <person name="Lindquist E."/>
            <person name="Lucas S."/>
            <person name="Salamov A."/>
            <person name="McFadden G.I."/>
            <person name="Lane C.E."/>
            <person name="Keeling P.J."/>
            <person name="Gray M.W."/>
            <person name="Grigoriev I.V."/>
            <person name="Archibald J.M."/>
        </authorList>
    </citation>
    <scope>NUCLEOTIDE SEQUENCE</scope>
    <source>
        <strain evidence="6">CCMP2712</strain>
    </source>
</reference>
<dbReference type="Gene3D" id="3.40.1490.10">
    <property type="entry name" value="Bit1"/>
    <property type="match status" value="1"/>
</dbReference>
<dbReference type="GeneID" id="17300854"/>
<dbReference type="SUPFAM" id="SSF102462">
    <property type="entry name" value="Peptidyl-tRNA hydrolase II"/>
    <property type="match status" value="1"/>
</dbReference>
<gene>
    <name evidence="4" type="ORF">GUITHDRAFT_39604</name>
</gene>
<dbReference type="PANTHER" id="PTHR46194">
    <property type="entry name" value="PEPTIDYL-TRNA HYDROLASE PTRHD1-RELATED"/>
    <property type="match status" value="1"/>
</dbReference>
<evidence type="ECO:0000256" key="3">
    <source>
        <dbReference type="ARBA" id="ARBA00048707"/>
    </source>
</evidence>
<dbReference type="Proteomes" id="UP000011087">
    <property type="component" value="Unassembled WGS sequence"/>
</dbReference>
<sequence length="117" mass="13044">AGRAEDPLVQHVILRKDLTKKPLSWPAGSMIAQACHVVSKTLWEMKDHANVQHHTESYMCSRGAKVTLSVESEEELLGVSKTLQDNGIEHRVWKEQPEGILTAIATIPYPKSVTVNF</sequence>
<proteinExistence type="predicted"/>
<reference evidence="5" key="3">
    <citation type="submission" date="2016-03" db="UniProtKB">
        <authorList>
            <consortium name="EnsemblProtists"/>
        </authorList>
    </citation>
    <scope>IDENTIFICATION</scope>
</reference>
<dbReference type="EMBL" id="JH993006">
    <property type="protein sequence ID" value="EKX44169.1"/>
    <property type="molecule type" value="Genomic_DNA"/>
</dbReference>
<dbReference type="InterPro" id="IPR023476">
    <property type="entry name" value="Pep_tRNA_hydro_II_dom_sf"/>
</dbReference>
<dbReference type="PANTHER" id="PTHR46194:SF1">
    <property type="entry name" value="PEPTIDYL-TRNA HYDROLASE PTRHD1-RELATED"/>
    <property type="match status" value="1"/>
</dbReference>
<organism evidence="4">
    <name type="scientific">Guillardia theta (strain CCMP2712)</name>
    <name type="common">Cryptophyte</name>
    <dbReference type="NCBI Taxonomy" id="905079"/>
    <lineage>
        <taxon>Eukaryota</taxon>
        <taxon>Cryptophyceae</taxon>
        <taxon>Pyrenomonadales</taxon>
        <taxon>Geminigeraceae</taxon>
        <taxon>Guillardia</taxon>
    </lineage>
</organism>
<dbReference type="KEGG" id="gtt:GUITHDRAFT_39604"/>
<evidence type="ECO:0000256" key="1">
    <source>
        <dbReference type="ARBA" id="ARBA00013260"/>
    </source>
</evidence>
<dbReference type="Pfam" id="PF01981">
    <property type="entry name" value="PTH2"/>
    <property type="match status" value="1"/>
</dbReference>
<dbReference type="HOGENOM" id="CLU_119261_1_1_1"/>